<dbReference type="AlphaFoldDB" id="A0A2T7ET35"/>
<organism evidence="1 2">
    <name type="scientific">Panicum hallii var. hallii</name>
    <dbReference type="NCBI Taxonomy" id="1504633"/>
    <lineage>
        <taxon>Eukaryota</taxon>
        <taxon>Viridiplantae</taxon>
        <taxon>Streptophyta</taxon>
        <taxon>Embryophyta</taxon>
        <taxon>Tracheophyta</taxon>
        <taxon>Spermatophyta</taxon>
        <taxon>Magnoliopsida</taxon>
        <taxon>Liliopsida</taxon>
        <taxon>Poales</taxon>
        <taxon>Poaceae</taxon>
        <taxon>PACMAD clade</taxon>
        <taxon>Panicoideae</taxon>
        <taxon>Panicodae</taxon>
        <taxon>Paniceae</taxon>
        <taxon>Panicinae</taxon>
        <taxon>Panicum</taxon>
        <taxon>Panicum sect. Panicum</taxon>
    </lineage>
</organism>
<sequence>MPACSSPRRGRPLVLIRTDGRLSRTSARPCPLSPPAPATSLRHPRRTIAHLRPSLIPHDAPLHRLLA</sequence>
<proteinExistence type="predicted"/>
<reference evidence="1 2" key="1">
    <citation type="submission" date="2018-04" db="EMBL/GenBank/DDBJ databases">
        <title>WGS assembly of Panicum hallii var. hallii HAL2.</title>
        <authorList>
            <person name="Lovell J."/>
            <person name="Jenkins J."/>
            <person name="Lowry D."/>
            <person name="Mamidi S."/>
            <person name="Sreedasyam A."/>
            <person name="Weng X."/>
            <person name="Barry K."/>
            <person name="Bonette J."/>
            <person name="Campitelli B."/>
            <person name="Daum C."/>
            <person name="Gordon S."/>
            <person name="Gould B."/>
            <person name="Lipzen A."/>
            <person name="MacQueen A."/>
            <person name="Palacio-Mejia J."/>
            <person name="Plott C."/>
            <person name="Shakirov E."/>
            <person name="Shu S."/>
            <person name="Yoshinaga Y."/>
            <person name="Zane M."/>
            <person name="Rokhsar D."/>
            <person name="Grimwood J."/>
            <person name="Schmutz J."/>
            <person name="Juenger T."/>
        </authorList>
    </citation>
    <scope>NUCLEOTIDE SEQUENCE [LARGE SCALE GENOMIC DNA]</scope>
    <source>
        <strain evidence="2">cv. HAL2</strain>
    </source>
</reference>
<protein>
    <submittedName>
        <fullName evidence="1">Uncharacterized protein</fullName>
    </submittedName>
</protein>
<evidence type="ECO:0000313" key="2">
    <source>
        <dbReference type="Proteomes" id="UP000244336"/>
    </source>
</evidence>
<keyword evidence="2" id="KW-1185">Reference proteome</keyword>
<dbReference type="Gramene" id="PUZ70994">
    <property type="protein sequence ID" value="PUZ70994"/>
    <property type="gene ID" value="GQ55_2G279000"/>
</dbReference>
<evidence type="ECO:0000313" key="1">
    <source>
        <dbReference type="EMBL" id="PUZ70994.1"/>
    </source>
</evidence>
<dbReference type="EMBL" id="CM009750">
    <property type="protein sequence ID" value="PUZ70994.1"/>
    <property type="molecule type" value="Genomic_DNA"/>
</dbReference>
<name>A0A2T7ET35_9POAL</name>
<gene>
    <name evidence="1" type="ORF">GQ55_2G279000</name>
</gene>
<accession>A0A2T7ET35</accession>
<dbReference type="Proteomes" id="UP000244336">
    <property type="component" value="Chromosome 2"/>
</dbReference>